<dbReference type="InterPro" id="IPR020579">
    <property type="entry name" value="Exonuc_VII_lsu_C"/>
</dbReference>
<evidence type="ECO:0000256" key="3">
    <source>
        <dbReference type="ARBA" id="ARBA00022801"/>
    </source>
</evidence>
<keyword evidence="4 7" id="KW-0269">Exonuclease</keyword>
<evidence type="ECO:0000259" key="6">
    <source>
        <dbReference type="Pfam" id="PF13742"/>
    </source>
</evidence>
<dbReference type="GO" id="GO:0006308">
    <property type="term" value="P:DNA catabolic process"/>
    <property type="evidence" value="ECO:0007669"/>
    <property type="project" value="InterPro"/>
</dbReference>
<dbReference type="EMBL" id="MN448288">
    <property type="protein sequence ID" value="QFG74463.1"/>
    <property type="molecule type" value="Genomic_DNA"/>
</dbReference>
<protein>
    <submittedName>
        <fullName evidence="7">Exonuclease VII large subunit</fullName>
    </submittedName>
</protein>
<dbReference type="PANTHER" id="PTHR30008:SF0">
    <property type="entry name" value="EXODEOXYRIBONUCLEASE 7 LARGE SUBUNIT"/>
    <property type="match status" value="1"/>
</dbReference>
<evidence type="ECO:0000256" key="4">
    <source>
        <dbReference type="ARBA" id="ARBA00022839"/>
    </source>
</evidence>
<proteinExistence type="predicted"/>
<evidence type="ECO:0000256" key="1">
    <source>
        <dbReference type="ARBA" id="ARBA00022490"/>
    </source>
</evidence>
<dbReference type="GO" id="GO:0009318">
    <property type="term" value="C:exodeoxyribonuclease VII complex"/>
    <property type="evidence" value="ECO:0007669"/>
    <property type="project" value="InterPro"/>
</dbReference>
<evidence type="ECO:0000256" key="2">
    <source>
        <dbReference type="ARBA" id="ARBA00022722"/>
    </source>
</evidence>
<dbReference type="PANTHER" id="PTHR30008">
    <property type="entry name" value="EXODEOXYRIBONUCLEASE 7 LARGE SUBUNIT"/>
    <property type="match status" value="1"/>
</dbReference>
<dbReference type="NCBIfam" id="TIGR00237">
    <property type="entry name" value="xseA"/>
    <property type="match status" value="1"/>
</dbReference>
<keyword evidence="1" id="KW-0963">Cytoplasm</keyword>
<accession>A0A5J6VKN3</accession>
<dbReference type="Pfam" id="PF02601">
    <property type="entry name" value="Exonuc_VII_L"/>
    <property type="match status" value="1"/>
</dbReference>
<keyword evidence="2" id="KW-0540">Nuclease</keyword>
<feature type="domain" description="Exonuclease VII large subunit C-terminal" evidence="5">
    <location>
        <begin position="116"/>
        <end position="346"/>
    </location>
</feature>
<dbReference type="InterPro" id="IPR003753">
    <property type="entry name" value="Exonuc_VII_L"/>
</dbReference>
<dbReference type="GO" id="GO:0008855">
    <property type="term" value="F:exodeoxyribonuclease VII activity"/>
    <property type="evidence" value="ECO:0007669"/>
    <property type="project" value="InterPro"/>
</dbReference>
<keyword evidence="3" id="KW-0378">Hydrolase</keyword>
<evidence type="ECO:0000313" key="7">
    <source>
        <dbReference type="EMBL" id="QFG74463.1"/>
    </source>
</evidence>
<dbReference type="Pfam" id="PF13742">
    <property type="entry name" value="tRNA_anti_2"/>
    <property type="match status" value="1"/>
</dbReference>
<dbReference type="CDD" id="cd04489">
    <property type="entry name" value="ExoVII_LU_OBF"/>
    <property type="match status" value="1"/>
</dbReference>
<evidence type="ECO:0000259" key="5">
    <source>
        <dbReference type="Pfam" id="PF02601"/>
    </source>
</evidence>
<reference evidence="7" key="1">
    <citation type="journal article" date="2019" name="Philos. Trans. R. Soc. Lond., B, Biol. Sci.">
        <title>Targeted metagenomic recovery of four divergent viruses reveals shared and distinctive characteristics of giant viruses of marine eukaryotes.</title>
        <authorList>
            <person name="Needham D.M."/>
            <person name="Poirier C."/>
            <person name="Hehenberger E."/>
            <person name="Jimenez V."/>
            <person name="Swalwell J.E."/>
            <person name="Santoro A.E."/>
            <person name="Worden A.Z."/>
        </authorList>
    </citation>
    <scope>NUCLEOTIDE SEQUENCE</scope>
    <source>
        <strain evidence="7">MPacV-611</strain>
    </source>
</reference>
<organism evidence="7">
    <name type="scientific">Megaviridae environmental sample</name>
    <dbReference type="NCBI Taxonomy" id="1737588"/>
    <lineage>
        <taxon>Viruses</taxon>
        <taxon>Varidnaviria</taxon>
        <taxon>Bamfordvirae</taxon>
        <taxon>Nucleocytoviricota</taxon>
        <taxon>Megaviricetes</taxon>
        <taxon>Imitervirales</taxon>
        <taxon>Mimiviridae</taxon>
        <taxon>environmental samples</taxon>
    </lineage>
</organism>
<feature type="domain" description="OB-fold nucleic acid binding" evidence="6">
    <location>
        <begin position="9"/>
        <end position="91"/>
    </location>
</feature>
<name>A0A5J6VKN3_9VIRU</name>
<sequence length="381" mass="43672">MSAIKINNLNNLGEYIKNILPTDLVEITGEISQPSLVRSNLYFTLKDNHGSLPCIIWNVKQNVANGNKVILIGKLEFYIPYGKLSLIVKELCFVESEGNLFKKYKQLQKKFYDIGYFSDVNKIKIPQYLKNILVLTSTNDSAAAVRDFNFGINKHNSNLNINYVNVAVQGINCPSDIITYLNQNSDEISKNDLILITRGGGSFEDLFGFCNPNLIECIHKLNVPVLSAIGHDTDTTLLDLVADYSAPTPSFAAEFIIQHNKDFITNLNVNSLKNKDYLRDRIYENLSKINKYNNNYITEKQYFEKYVENINNKIKENIVNNINNINSMSEKYRLDNNINIYDSNNRLISTHNYFKKYINNNDKLILSWGDTVIHINSFDVN</sequence>
<dbReference type="GO" id="GO:0003676">
    <property type="term" value="F:nucleic acid binding"/>
    <property type="evidence" value="ECO:0007669"/>
    <property type="project" value="InterPro"/>
</dbReference>
<dbReference type="InterPro" id="IPR025824">
    <property type="entry name" value="OB-fold_nuc-bd_dom"/>
</dbReference>